<organism evidence="1">
    <name type="scientific">Arundo donax</name>
    <name type="common">Giant reed</name>
    <name type="synonym">Donax arundinaceus</name>
    <dbReference type="NCBI Taxonomy" id="35708"/>
    <lineage>
        <taxon>Eukaryota</taxon>
        <taxon>Viridiplantae</taxon>
        <taxon>Streptophyta</taxon>
        <taxon>Embryophyta</taxon>
        <taxon>Tracheophyta</taxon>
        <taxon>Spermatophyta</taxon>
        <taxon>Magnoliopsida</taxon>
        <taxon>Liliopsida</taxon>
        <taxon>Poales</taxon>
        <taxon>Poaceae</taxon>
        <taxon>PACMAD clade</taxon>
        <taxon>Arundinoideae</taxon>
        <taxon>Arundineae</taxon>
        <taxon>Arundo</taxon>
    </lineage>
</organism>
<sequence>MQFRTHTWQHHYPVSSLLFHTSIKFVSICDRNINELMSSLASVFQW</sequence>
<reference evidence="1" key="2">
    <citation type="journal article" date="2015" name="Data Brief">
        <title>Shoot transcriptome of the giant reed, Arundo donax.</title>
        <authorList>
            <person name="Barrero R.A."/>
            <person name="Guerrero F.D."/>
            <person name="Moolhuijzen P."/>
            <person name="Goolsby J.A."/>
            <person name="Tidwell J."/>
            <person name="Bellgard S.E."/>
            <person name="Bellgard M.I."/>
        </authorList>
    </citation>
    <scope>NUCLEOTIDE SEQUENCE</scope>
    <source>
        <tissue evidence="1">Shoot tissue taken approximately 20 cm above the soil surface</tissue>
    </source>
</reference>
<reference evidence="1" key="1">
    <citation type="submission" date="2014-09" db="EMBL/GenBank/DDBJ databases">
        <authorList>
            <person name="Magalhaes I.L.F."/>
            <person name="Oliveira U."/>
            <person name="Santos F.R."/>
            <person name="Vidigal T.H.D.A."/>
            <person name="Brescovit A.D."/>
            <person name="Santos A.J."/>
        </authorList>
    </citation>
    <scope>NUCLEOTIDE SEQUENCE</scope>
    <source>
        <tissue evidence="1">Shoot tissue taken approximately 20 cm above the soil surface</tissue>
    </source>
</reference>
<name>A0A0A8Z019_ARUDO</name>
<dbReference type="EMBL" id="GBRH01267810">
    <property type="protein sequence ID" value="JAD30085.1"/>
    <property type="molecule type" value="Transcribed_RNA"/>
</dbReference>
<dbReference type="AlphaFoldDB" id="A0A0A8Z019"/>
<proteinExistence type="predicted"/>
<accession>A0A0A8Z019</accession>
<evidence type="ECO:0000313" key="1">
    <source>
        <dbReference type="EMBL" id="JAD30085.1"/>
    </source>
</evidence>
<protein>
    <submittedName>
        <fullName evidence="1">Uncharacterized protein</fullName>
    </submittedName>
</protein>